<feature type="region of interest" description="Disordered" evidence="2">
    <location>
        <begin position="187"/>
        <end position="227"/>
    </location>
</feature>
<dbReference type="AlphaFoldDB" id="A0A0G2HXH9"/>
<dbReference type="EMBL" id="LCZI01001016">
    <property type="protein sequence ID" value="KKZ62987.1"/>
    <property type="molecule type" value="Genomic_DNA"/>
</dbReference>
<feature type="compositionally biased region" description="Polar residues" evidence="2">
    <location>
        <begin position="469"/>
        <end position="495"/>
    </location>
</feature>
<protein>
    <recommendedName>
        <fullName evidence="5">Protein kinase domain-containing protein</fullName>
    </recommendedName>
</protein>
<gene>
    <name evidence="3" type="ORF">EMCG_02699</name>
</gene>
<evidence type="ECO:0000256" key="2">
    <source>
        <dbReference type="SAM" id="MobiDB-lite"/>
    </source>
</evidence>
<feature type="region of interest" description="Disordered" evidence="2">
    <location>
        <begin position="445"/>
        <end position="504"/>
    </location>
</feature>
<dbReference type="Proteomes" id="UP000034164">
    <property type="component" value="Unassembled WGS sequence"/>
</dbReference>
<organism evidence="3 4">
    <name type="scientific">[Emmonsia] crescens</name>
    <dbReference type="NCBI Taxonomy" id="73230"/>
    <lineage>
        <taxon>Eukaryota</taxon>
        <taxon>Fungi</taxon>
        <taxon>Dikarya</taxon>
        <taxon>Ascomycota</taxon>
        <taxon>Pezizomycotina</taxon>
        <taxon>Eurotiomycetes</taxon>
        <taxon>Eurotiomycetidae</taxon>
        <taxon>Onygenales</taxon>
        <taxon>Ajellomycetaceae</taxon>
        <taxon>Emergomyces</taxon>
    </lineage>
</organism>
<dbReference type="InterPro" id="IPR011009">
    <property type="entry name" value="Kinase-like_dom_sf"/>
</dbReference>
<dbReference type="Pfam" id="PF06293">
    <property type="entry name" value="Kdo"/>
    <property type="match status" value="1"/>
</dbReference>
<evidence type="ECO:0000256" key="1">
    <source>
        <dbReference type="SAM" id="Coils"/>
    </source>
</evidence>
<proteinExistence type="predicted"/>
<sequence length="762" mass="86522">MSNLEIDRLRRIVEEQQQRLEEAELRRQEAEERTSKTTLPAFLYGIHAHLFLSLKVQLDSTQSTRGDPSNATNKLRPDKIRVWEHFATDQEEIWRLLMDSDLINEQHFTSLHTLQEQGETVRGRLISSELDLNHFLRLTVEDHVSRIIEIIYQNPELRKAFGLKGSIQFENHANTLSPEQQIENAMDSMDIRGGPPGRRRSPRLLAREQGDGSVESNNPVKTSTIRGGRPRADQFCVYNITHEASETHYRVPAYIKEFKAPHKLTLGLINEGLQDMDLELVVQHNEAESAQDRFKCVVAAVITQVFDYAVDARVKYAMISTGEADIYLKIDDDPSTVYYYLSVPKTDVGETTAWDPNSDKPNRLHLTAVGQLLAFTLQAIKTPQWSYEWRRRAQGSLAKWEVTYTDVLEKVQHDEPPGSEYRPRPNANDFIRMSPIRIRRRKLPINYGGCRLPPEQPQTDDDEFDPDTPSRTRQATDLLSRSQPVSSKTTSTPSAPVSDHQQRPNNRRYCTVKCLRGLIDGSHLDPACPNVHDHGKRFHSIDQSQLLSLLSQQLSESLAVDCETLGVHGSRGVLLKVTLSSFGYTMPAKCTIPEFVHHLKHEAAVYQQLLPVQGIHVPLYLGSLDLDPPCNYDGIADLVHMMLLSPGGQPVARVLNNANRQDLIEKTKQSLAAIHCLGVEHRDAEPRNLLWNPEIKTVVVIDFERAIIHEPRLVLGVLSPNRKRELTPSLGLCKPLPERRFAKDINRALIELRGLNKMLGEM</sequence>
<dbReference type="Gene3D" id="1.10.510.10">
    <property type="entry name" value="Transferase(Phosphotransferase) domain 1"/>
    <property type="match status" value="1"/>
</dbReference>
<evidence type="ECO:0000313" key="3">
    <source>
        <dbReference type="EMBL" id="KKZ62987.1"/>
    </source>
</evidence>
<reference evidence="4" key="1">
    <citation type="journal article" date="2015" name="PLoS Genet.">
        <title>The dynamic genome and transcriptome of the human fungal pathogen Blastomyces and close relative Emmonsia.</title>
        <authorList>
            <person name="Munoz J.F."/>
            <person name="Gauthier G.M."/>
            <person name="Desjardins C.A."/>
            <person name="Gallo J.E."/>
            <person name="Holder J."/>
            <person name="Sullivan T.D."/>
            <person name="Marty A.J."/>
            <person name="Carmen J.C."/>
            <person name="Chen Z."/>
            <person name="Ding L."/>
            <person name="Gujja S."/>
            <person name="Magrini V."/>
            <person name="Misas E."/>
            <person name="Mitreva M."/>
            <person name="Priest M."/>
            <person name="Saif S."/>
            <person name="Whiston E.A."/>
            <person name="Young S."/>
            <person name="Zeng Q."/>
            <person name="Goldman W.E."/>
            <person name="Mardis E.R."/>
            <person name="Taylor J.W."/>
            <person name="McEwen J.G."/>
            <person name="Clay O.K."/>
            <person name="Klein B.S."/>
            <person name="Cuomo C.A."/>
        </authorList>
    </citation>
    <scope>NUCLEOTIDE SEQUENCE [LARGE SCALE GENOMIC DNA]</scope>
    <source>
        <strain evidence="4">UAMH 3008</strain>
    </source>
</reference>
<accession>A0A0G2HXH9</accession>
<feature type="compositionally biased region" description="Polar residues" evidence="2">
    <location>
        <begin position="214"/>
        <end position="225"/>
    </location>
</feature>
<dbReference type="SUPFAM" id="SSF56112">
    <property type="entry name" value="Protein kinase-like (PK-like)"/>
    <property type="match status" value="1"/>
</dbReference>
<name>A0A0G2HXH9_9EURO</name>
<evidence type="ECO:0000313" key="4">
    <source>
        <dbReference type="Proteomes" id="UP000034164"/>
    </source>
</evidence>
<evidence type="ECO:0008006" key="5">
    <source>
        <dbReference type="Google" id="ProtNLM"/>
    </source>
</evidence>
<dbReference type="OrthoDB" id="2156052at2759"/>
<keyword evidence="1" id="KW-0175">Coiled coil</keyword>
<feature type="coiled-coil region" evidence="1">
    <location>
        <begin position="6"/>
        <end position="33"/>
    </location>
</feature>
<dbReference type="VEuPathDB" id="FungiDB:EMCG_02699"/>
<comment type="caution">
    <text evidence="3">The sequence shown here is derived from an EMBL/GenBank/DDBJ whole genome shotgun (WGS) entry which is preliminary data.</text>
</comment>